<comment type="cofactor">
    <cofactor evidence="1">
        <name>Mg(2+)</name>
        <dbReference type="ChEBI" id="CHEBI:18420"/>
    </cofactor>
</comment>
<evidence type="ECO:0000256" key="11">
    <source>
        <dbReference type="SAM" id="MobiDB-lite"/>
    </source>
</evidence>
<keyword evidence="7" id="KW-0418">Kinase</keyword>
<evidence type="ECO:0000256" key="6">
    <source>
        <dbReference type="ARBA" id="ARBA00022741"/>
    </source>
</evidence>
<dbReference type="PANTHER" id="PTHR14217">
    <property type="entry name" value="INOSITOL-TETRAKISPHOSPHATE 1-KINASE"/>
    <property type="match status" value="1"/>
</dbReference>
<dbReference type="GO" id="GO:0005737">
    <property type="term" value="C:cytoplasm"/>
    <property type="evidence" value="ECO:0007669"/>
    <property type="project" value="TreeGrafter"/>
</dbReference>
<dbReference type="PROSITE" id="PS50975">
    <property type="entry name" value="ATP_GRASP"/>
    <property type="match status" value="1"/>
</dbReference>
<dbReference type="InterPro" id="IPR011761">
    <property type="entry name" value="ATP-grasp"/>
</dbReference>
<reference evidence="13 14" key="1">
    <citation type="submission" date="2020-06" db="EMBL/GenBank/DDBJ databases">
        <title>WGS assembly of Ceratodon purpureus strain R40.</title>
        <authorList>
            <person name="Carey S.B."/>
            <person name="Jenkins J."/>
            <person name="Shu S."/>
            <person name="Lovell J.T."/>
            <person name="Sreedasyam A."/>
            <person name="Maumus F."/>
            <person name="Tiley G.P."/>
            <person name="Fernandez-Pozo N."/>
            <person name="Barry K."/>
            <person name="Chen C."/>
            <person name="Wang M."/>
            <person name="Lipzen A."/>
            <person name="Daum C."/>
            <person name="Saski C.A."/>
            <person name="Payton A.C."/>
            <person name="Mcbreen J.C."/>
            <person name="Conrad R.E."/>
            <person name="Kollar L.M."/>
            <person name="Olsson S."/>
            <person name="Huttunen S."/>
            <person name="Landis J.B."/>
            <person name="Wickett N.J."/>
            <person name="Johnson M.G."/>
            <person name="Rensing S.A."/>
            <person name="Grimwood J."/>
            <person name="Schmutz J."/>
            <person name="Mcdaniel S.F."/>
        </authorList>
    </citation>
    <scope>NUCLEOTIDE SEQUENCE [LARGE SCALE GENOMIC DNA]</scope>
    <source>
        <strain evidence="13 14">R40</strain>
    </source>
</reference>
<feature type="compositionally biased region" description="Polar residues" evidence="11">
    <location>
        <begin position="1"/>
        <end position="15"/>
    </location>
</feature>
<comment type="subunit">
    <text evidence="3">Monomer.</text>
</comment>
<evidence type="ECO:0000313" key="14">
    <source>
        <dbReference type="Proteomes" id="UP000822688"/>
    </source>
</evidence>
<evidence type="ECO:0000256" key="4">
    <source>
        <dbReference type="ARBA" id="ARBA00022679"/>
    </source>
</evidence>
<keyword evidence="9" id="KW-0460">Magnesium</keyword>
<dbReference type="Pfam" id="PF17927">
    <property type="entry name" value="Ins134_P3_kin_N"/>
    <property type="match status" value="1"/>
</dbReference>
<gene>
    <name evidence="13" type="ORF">KC19_11G084200</name>
</gene>
<evidence type="ECO:0000259" key="12">
    <source>
        <dbReference type="PROSITE" id="PS50975"/>
    </source>
</evidence>
<organism evidence="13 14">
    <name type="scientific">Ceratodon purpureus</name>
    <name type="common">Fire moss</name>
    <name type="synonym">Dicranum purpureum</name>
    <dbReference type="NCBI Taxonomy" id="3225"/>
    <lineage>
        <taxon>Eukaryota</taxon>
        <taxon>Viridiplantae</taxon>
        <taxon>Streptophyta</taxon>
        <taxon>Embryophyta</taxon>
        <taxon>Bryophyta</taxon>
        <taxon>Bryophytina</taxon>
        <taxon>Bryopsida</taxon>
        <taxon>Dicranidae</taxon>
        <taxon>Pseudoditrichales</taxon>
        <taxon>Ditrichaceae</taxon>
        <taxon>Ceratodon</taxon>
    </lineage>
</organism>
<evidence type="ECO:0000256" key="7">
    <source>
        <dbReference type="ARBA" id="ARBA00022777"/>
    </source>
</evidence>
<name>A0A8T0GI74_CERPU</name>
<keyword evidence="6 10" id="KW-0547">Nucleotide-binding</keyword>
<feature type="compositionally biased region" description="Basic and acidic residues" evidence="11">
    <location>
        <begin position="37"/>
        <end position="71"/>
    </location>
</feature>
<dbReference type="GO" id="GO:0000287">
    <property type="term" value="F:magnesium ion binding"/>
    <property type="evidence" value="ECO:0007669"/>
    <property type="project" value="InterPro"/>
</dbReference>
<evidence type="ECO:0000256" key="5">
    <source>
        <dbReference type="ARBA" id="ARBA00022723"/>
    </source>
</evidence>
<evidence type="ECO:0000256" key="1">
    <source>
        <dbReference type="ARBA" id="ARBA00001946"/>
    </source>
</evidence>
<feature type="domain" description="ATP-grasp" evidence="12">
    <location>
        <begin position="196"/>
        <end position="401"/>
    </location>
</feature>
<accession>A0A8T0GI74</accession>
<evidence type="ECO:0000256" key="3">
    <source>
        <dbReference type="ARBA" id="ARBA00011245"/>
    </source>
</evidence>
<feature type="region of interest" description="Disordered" evidence="11">
    <location>
        <begin position="1"/>
        <end position="71"/>
    </location>
</feature>
<dbReference type="Pfam" id="PF05770">
    <property type="entry name" value="Ins134_P3_kin"/>
    <property type="match status" value="1"/>
</dbReference>
<dbReference type="GO" id="GO:0052725">
    <property type="term" value="F:inositol-1,3,4-trisphosphate 6-kinase activity"/>
    <property type="evidence" value="ECO:0007669"/>
    <property type="project" value="InterPro"/>
</dbReference>
<keyword evidence="8 10" id="KW-0067">ATP-binding</keyword>
<dbReference type="PANTHER" id="PTHR14217:SF39">
    <property type="entry name" value="INOSITOL-TETRAKISPHOSPHATE 1-KINASE 3"/>
    <property type="match status" value="1"/>
</dbReference>
<evidence type="ECO:0000256" key="8">
    <source>
        <dbReference type="ARBA" id="ARBA00022840"/>
    </source>
</evidence>
<dbReference type="InterPro" id="IPR041429">
    <property type="entry name" value="ITPK1_N"/>
</dbReference>
<dbReference type="GO" id="GO:0032957">
    <property type="term" value="P:inositol trisphosphate metabolic process"/>
    <property type="evidence" value="ECO:0007669"/>
    <property type="project" value="InterPro"/>
</dbReference>
<dbReference type="Proteomes" id="UP000822688">
    <property type="component" value="Chromosome 11"/>
</dbReference>
<dbReference type="GO" id="GO:0005524">
    <property type="term" value="F:ATP binding"/>
    <property type="evidence" value="ECO:0007669"/>
    <property type="project" value="UniProtKB-UniRule"/>
</dbReference>
<evidence type="ECO:0000313" key="13">
    <source>
        <dbReference type="EMBL" id="KAG0556852.1"/>
    </source>
</evidence>
<dbReference type="InterPro" id="IPR008656">
    <property type="entry name" value="Inositol_tetrakis-P_1-kinase"/>
</dbReference>
<evidence type="ECO:0000256" key="2">
    <source>
        <dbReference type="ARBA" id="ARBA00009601"/>
    </source>
</evidence>
<dbReference type="OrthoDB" id="25308at2759"/>
<evidence type="ECO:0000256" key="10">
    <source>
        <dbReference type="PROSITE-ProRule" id="PRU00409"/>
    </source>
</evidence>
<dbReference type="InterPro" id="IPR040464">
    <property type="entry name" value="InsP(3)kin_ATP-grasp"/>
</dbReference>
<dbReference type="GO" id="GO:0047325">
    <property type="term" value="F:inositol-3,4,5,6-tetrakisphosphate 1-kinase activity"/>
    <property type="evidence" value="ECO:0007669"/>
    <property type="project" value="InterPro"/>
</dbReference>
<protein>
    <recommendedName>
        <fullName evidence="12">ATP-grasp domain-containing protein</fullName>
    </recommendedName>
</protein>
<keyword evidence="5" id="KW-0479">Metal-binding</keyword>
<comment type="similarity">
    <text evidence="2">Belongs to the ITPK1 family.</text>
</comment>
<dbReference type="Gene3D" id="3.30.470.20">
    <property type="entry name" value="ATP-grasp fold, B domain"/>
    <property type="match status" value="1"/>
</dbReference>
<proteinExistence type="inferred from homology"/>
<dbReference type="SUPFAM" id="SSF56059">
    <property type="entry name" value="Glutathione synthetase ATP-binding domain-like"/>
    <property type="match status" value="1"/>
</dbReference>
<comment type="caution">
    <text evidence="13">The sequence shown here is derived from an EMBL/GenBank/DDBJ whole genome shotgun (WGS) entry which is preliminary data.</text>
</comment>
<dbReference type="EMBL" id="CM026432">
    <property type="protein sequence ID" value="KAG0556852.1"/>
    <property type="molecule type" value="Genomic_DNA"/>
</dbReference>
<keyword evidence="14" id="KW-1185">Reference proteome</keyword>
<sequence>MRLDSNATTVASPASESLWGVGLLQSRERSPLSLGRIVDRDREEGRRREESRRREEERERAQERKREGKLYSRDARSQITPAMALASSSPTYSLAPPTFSVGYALTPKKIKSFMQPKLEEYARLKGISLVAIDRSIPLTDQGPFDVLLHKFTGKEWSKSLEDYKKMHPDVVVLDPPEAILQLRNRQSMLQDVADLDMSNSGGFVGVPKQLVVTGDATSIPASVSAAGLKLPLVAKPLVADGSAKAHAMSLAYDKSCLTQLDPPLMLQEFVNHGGVLFKTYVVGDYVRVVRRFSLPDVLDGESRNGVMPFPRVSCAAESAENADLDPQAAALPPRQLLDSLSKELRRRLGLQLFNMDIIREGGAGNRYYVIDMNYFPGYGKMPDYETVFTDFLSDLALRRSQRTTRVESSSVC</sequence>
<dbReference type="AlphaFoldDB" id="A0A8T0GI74"/>
<evidence type="ECO:0000256" key="9">
    <source>
        <dbReference type="ARBA" id="ARBA00022842"/>
    </source>
</evidence>
<dbReference type="GO" id="GO:0052726">
    <property type="term" value="F:inositol-1,3,4-trisphosphate 5-kinase activity"/>
    <property type="evidence" value="ECO:0007669"/>
    <property type="project" value="InterPro"/>
</dbReference>
<keyword evidence="4" id="KW-0808">Transferase</keyword>